<reference evidence="1 2" key="1">
    <citation type="submission" date="2019-04" db="EMBL/GenBank/DDBJ databases">
        <title>An improved genome assembly and genetic linkage map for asparagus bean, Vigna unguiculata ssp. sesquipedialis.</title>
        <authorList>
            <person name="Xia Q."/>
            <person name="Zhang R."/>
            <person name="Dong Y."/>
        </authorList>
    </citation>
    <scope>NUCLEOTIDE SEQUENCE [LARGE SCALE GENOMIC DNA]</scope>
    <source>
        <tissue evidence="1">Leaf</tissue>
    </source>
</reference>
<accession>A0A4D6L6A9</accession>
<dbReference type="EMBL" id="CP039346">
    <property type="protein sequence ID" value="QCD84010.1"/>
    <property type="molecule type" value="Genomic_DNA"/>
</dbReference>
<organism evidence="1 2">
    <name type="scientific">Vigna unguiculata</name>
    <name type="common">Cowpea</name>
    <dbReference type="NCBI Taxonomy" id="3917"/>
    <lineage>
        <taxon>Eukaryota</taxon>
        <taxon>Viridiplantae</taxon>
        <taxon>Streptophyta</taxon>
        <taxon>Embryophyta</taxon>
        <taxon>Tracheophyta</taxon>
        <taxon>Spermatophyta</taxon>
        <taxon>Magnoliopsida</taxon>
        <taxon>eudicotyledons</taxon>
        <taxon>Gunneridae</taxon>
        <taxon>Pentapetalae</taxon>
        <taxon>rosids</taxon>
        <taxon>fabids</taxon>
        <taxon>Fabales</taxon>
        <taxon>Fabaceae</taxon>
        <taxon>Papilionoideae</taxon>
        <taxon>50 kb inversion clade</taxon>
        <taxon>NPAAA clade</taxon>
        <taxon>indigoferoid/millettioid clade</taxon>
        <taxon>Phaseoleae</taxon>
        <taxon>Vigna</taxon>
    </lineage>
</organism>
<evidence type="ECO:0000313" key="2">
    <source>
        <dbReference type="Proteomes" id="UP000501690"/>
    </source>
</evidence>
<evidence type="ECO:0000313" key="1">
    <source>
        <dbReference type="EMBL" id="QCD84010.1"/>
    </source>
</evidence>
<gene>
    <name evidence="1" type="ORF">DEO72_LG2g4360</name>
</gene>
<keyword evidence="2" id="KW-1185">Reference proteome</keyword>
<proteinExistence type="predicted"/>
<dbReference type="Proteomes" id="UP000501690">
    <property type="component" value="Linkage Group LG2"/>
</dbReference>
<sequence>MASVVRGTEATEAIDPLLAPGLLGPRPIPCLPATFWLRVLLDRGLYPSLAPVLSDPRPIPLFGAGYLENRGLKLGSNCKNATAPLYASVPGQPRHIRRGKMGIMH</sequence>
<dbReference type="AlphaFoldDB" id="A0A4D6L6A9"/>
<name>A0A4D6L6A9_VIGUN</name>
<protein>
    <submittedName>
        <fullName evidence="1">Uncharacterized protein</fullName>
    </submittedName>
</protein>